<dbReference type="GO" id="GO:0006308">
    <property type="term" value="P:DNA catabolic process"/>
    <property type="evidence" value="ECO:0007669"/>
    <property type="project" value="UniProtKB-UniRule"/>
</dbReference>
<dbReference type="GO" id="GO:0005829">
    <property type="term" value="C:cytosol"/>
    <property type="evidence" value="ECO:0007669"/>
    <property type="project" value="TreeGrafter"/>
</dbReference>
<dbReference type="PIRSF" id="PIRSF006488">
    <property type="entry name" value="Exonuc_VII_S"/>
    <property type="match status" value="1"/>
</dbReference>
<dbReference type="STRING" id="999415.HMPREF9943_00775"/>
<dbReference type="PANTHER" id="PTHR34137">
    <property type="entry name" value="EXODEOXYRIBONUCLEASE 7 SMALL SUBUNIT"/>
    <property type="match status" value="1"/>
</dbReference>
<dbReference type="PATRIC" id="fig|999415.3.peg.778"/>
<comment type="catalytic activity">
    <reaction evidence="6">
        <text>Exonucleolytic cleavage in either 5'- to 3'- or 3'- to 5'-direction to yield nucleoside 5'-phosphates.</text>
        <dbReference type="EC" id="3.1.11.6"/>
    </reaction>
</comment>
<evidence type="ECO:0000256" key="6">
    <source>
        <dbReference type="HAMAP-Rule" id="MF_00337"/>
    </source>
</evidence>
<comment type="subcellular location">
    <subcellularLocation>
        <location evidence="6">Cytoplasm</location>
    </subcellularLocation>
</comment>
<evidence type="ECO:0000256" key="1">
    <source>
        <dbReference type="ARBA" id="ARBA00009998"/>
    </source>
</evidence>
<comment type="subunit">
    <text evidence="6">Heterooligomer composed of large and small subunits.</text>
</comment>
<dbReference type="RefSeq" id="WP_004802219.1">
    <property type="nucleotide sequence ID" value="NZ_AUGJ01000008.1"/>
</dbReference>
<keyword evidence="4 6" id="KW-0378">Hydrolase</keyword>
<keyword evidence="2 6" id="KW-0963">Cytoplasm</keyword>
<evidence type="ECO:0000256" key="5">
    <source>
        <dbReference type="ARBA" id="ARBA00022839"/>
    </source>
</evidence>
<dbReference type="InterPro" id="IPR037004">
    <property type="entry name" value="Exonuc_VII_ssu_sf"/>
</dbReference>
<dbReference type="OrthoDB" id="9798666at2"/>
<dbReference type="Gene3D" id="1.10.287.1040">
    <property type="entry name" value="Exonuclease VII, small subunit"/>
    <property type="match status" value="1"/>
</dbReference>
<gene>
    <name evidence="6" type="primary">xseB</name>
    <name evidence="7" type="ORF">HMPREF9943_00775</name>
</gene>
<comment type="function">
    <text evidence="6">Bidirectionally degrades single-stranded DNA into large acid-insoluble oligonucleotides, which are then degraded further into small acid-soluble oligonucleotides.</text>
</comment>
<proteinExistence type="inferred from homology"/>
<keyword evidence="3 6" id="KW-0540">Nuclease</keyword>
<sequence length="74" mass="8784">MNKKYTYEEAMNRLEEIISILEKNEVSLDESIKLYEEGIALSKYCDDKLKNIEDRVIKIFEDNQLKSYEGETND</sequence>
<dbReference type="NCBIfam" id="TIGR01280">
    <property type="entry name" value="xseB"/>
    <property type="match status" value="1"/>
</dbReference>
<comment type="caution">
    <text evidence="7">The sequence shown here is derived from an EMBL/GenBank/DDBJ whole genome shotgun (WGS) entry which is preliminary data.</text>
</comment>
<protein>
    <recommendedName>
        <fullName evidence="6">Exodeoxyribonuclease 7 small subunit</fullName>
        <ecNumber evidence="6">3.1.11.6</ecNumber>
    </recommendedName>
    <alternativeName>
        <fullName evidence="6">Exodeoxyribonuclease VII small subunit</fullName>
        <shortName evidence="6">Exonuclease VII small subunit</shortName>
    </alternativeName>
</protein>
<dbReference type="eggNOG" id="COG1722">
    <property type="taxonomic scope" value="Bacteria"/>
</dbReference>
<dbReference type="PANTHER" id="PTHR34137:SF1">
    <property type="entry name" value="EXODEOXYRIBONUCLEASE 7 SMALL SUBUNIT"/>
    <property type="match status" value="1"/>
</dbReference>
<organism evidence="7 8">
    <name type="scientific">Eggerthia catenaformis OT 569 = DSM 20559</name>
    <dbReference type="NCBI Taxonomy" id="999415"/>
    <lineage>
        <taxon>Bacteria</taxon>
        <taxon>Bacillati</taxon>
        <taxon>Bacillota</taxon>
        <taxon>Erysipelotrichia</taxon>
        <taxon>Erysipelotrichales</taxon>
        <taxon>Coprobacillaceae</taxon>
        <taxon>Eggerthia</taxon>
    </lineage>
</organism>
<comment type="similarity">
    <text evidence="1 6">Belongs to the XseB family.</text>
</comment>
<evidence type="ECO:0000256" key="2">
    <source>
        <dbReference type="ARBA" id="ARBA00022490"/>
    </source>
</evidence>
<evidence type="ECO:0000256" key="4">
    <source>
        <dbReference type="ARBA" id="ARBA00022801"/>
    </source>
</evidence>
<dbReference type="HAMAP" id="MF_00337">
    <property type="entry name" value="Exonuc_7_S"/>
    <property type="match status" value="1"/>
</dbReference>
<accession>M2P9J4</accession>
<name>M2P9J4_9FIRM</name>
<dbReference type="AlphaFoldDB" id="M2P9J4"/>
<dbReference type="EMBL" id="AGEJ01000012">
    <property type="protein sequence ID" value="EMD16997.1"/>
    <property type="molecule type" value="Genomic_DNA"/>
</dbReference>
<dbReference type="Proteomes" id="UP000011758">
    <property type="component" value="Unassembled WGS sequence"/>
</dbReference>
<dbReference type="EC" id="3.1.11.6" evidence="6"/>
<keyword evidence="8" id="KW-1185">Reference proteome</keyword>
<dbReference type="Pfam" id="PF02609">
    <property type="entry name" value="Exonuc_VII_S"/>
    <property type="match status" value="1"/>
</dbReference>
<dbReference type="GO" id="GO:0009318">
    <property type="term" value="C:exodeoxyribonuclease VII complex"/>
    <property type="evidence" value="ECO:0007669"/>
    <property type="project" value="UniProtKB-UniRule"/>
</dbReference>
<evidence type="ECO:0000313" key="8">
    <source>
        <dbReference type="Proteomes" id="UP000011758"/>
    </source>
</evidence>
<dbReference type="SUPFAM" id="SSF116842">
    <property type="entry name" value="XseB-like"/>
    <property type="match status" value="1"/>
</dbReference>
<dbReference type="InterPro" id="IPR003761">
    <property type="entry name" value="Exonuc_VII_S"/>
</dbReference>
<dbReference type="GO" id="GO:0008855">
    <property type="term" value="F:exodeoxyribonuclease VII activity"/>
    <property type="evidence" value="ECO:0007669"/>
    <property type="project" value="UniProtKB-UniRule"/>
</dbReference>
<reference evidence="7 8" key="1">
    <citation type="submission" date="2013-02" db="EMBL/GenBank/DDBJ databases">
        <title>The Genome Sequence of Lactobacillus catenaformis F0143.</title>
        <authorList>
            <consortium name="The Broad Institute Genome Sequencing Platform"/>
            <person name="Earl A."/>
            <person name="Ward D."/>
            <person name="Feldgarden M."/>
            <person name="Gevers D."/>
            <person name="Izard J."/>
            <person name="Blanton J.M."/>
            <person name="Mathney J."/>
            <person name="Dewhirst F.E."/>
            <person name="Young S.K."/>
            <person name="Zeng Q."/>
            <person name="Gargeya S."/>
            <person name="Fitzgerald M."/>
            <person name="Haas B."/>
            <person name="Abouelleil A."/>
            <person name="Alvarado L."/>
            <person name="Arachchi H.M."/>
            <person name="Berlin A."/>
            <person name="Chapman S.B."/>
            <person name="Gearin G."/>
            <person name="Goldberg J."/>
            <person name="Griggs A."/>
            <person name="Gujja S."/>
            <person name="Hansen M."/>
            <person name="Heiman D."/>
            <person name="Howarth C."/>
            <person name="Larimer J."/>
            <person name="Lui A."/>
            <person name="MacDonald P.J.P."/>
            <person name="McCowen C."/>
            <person name="Montmayeur A."/>
            <person name="Murphy C."/>
            <person name="Neiman D."/>
            <person name="Pearson M."/>
            <person name="Priest M."/>
            <person name="Roberts A."/>
            <person name="Saif S."/>
            <person name="Shea T."/>
            <person name="Sisk P."/>
            <person name="Stolte C."/>
            <person name="Sykes S."/>
            <person name="Wortman J."/>
            <person name="Nusbaum C."/>
            <person name="Birren B."/>
        </authorList>
    </citation>
    <scope>NUCLEOTIDE SEQUENCE [LARGE SCALE GENOMIC DNA]</scope>
    <source>
        <strain evidence="7 8">OT 569</strain>
    </source>
</reference>
<evidence type="ECO:0000313" key="7">
    <source>
        <dbReference type="EMBL" id="EMD16997.1"/>
    </source>
</evidence>
<evidence type="ECO:0000256" key="3">
    <source>
        <dbReference type="ARBA" id="ARBA00022722"/>
    </source>
</evidence>
<keyword evidence="5 6" id="KW-0269">Exonuclease</keyword>